<dbReference type="SMART" id="SM00387">
    <property type="entry name" value="HATPase_c"/>
    <property type="match status" value="1"/>
</dbReference>
<dbReference type="InterPro" id="IPR003594">
    <property type="entry name" value="HATPase_dom"/>
</dbReference>
<evidence type="ECO:0000259" key="2">
    <source>
        <dbReference type="PROSITE" id="PS50109"/>
    </source>
</evidence>
<organism evidence="3 5">
    <name type="scientific">Geomonas paludis</name>
    <dbReference type="NCBI Taxonomy" id="2740185"/>
    <lineage>
        <taxon>Bacteria</taxon>
        <taxon>Pseudomonadati</taxon>
        <taxon>Thermodesulfobacteriota</taxon>
        <taxon>Desulfuromonadia</taxon>
        <taxon>Geobacterales</taxon>
        <taxon>Geobacteraceae</taxon>
        <taxon>Geomonas</taxon>
    </lineage>
</organism>
<dbReference type="RefSeq" id="WP_183349606.1">
    <property type="nucleotide sequence ID" value="NZ_BLXY01000009.1"/>
</dbReference>
<dbReference type="PANTHER" id="PTHR43547">
    <property type="entry name" value="TWO-COMPONENT HISTIDINE KINASE"/>
    <property type="match status" value="1"/>
</dbReference>
<dbReference type="AlphaFoldDB" id="A0A6V8MZ18"/>
<reference evidence="3" key="2">
    <citation type="journal article" date="2021" name="Int. J. Syst. Evol. Microbiol.">
        <title>Geomonas silvestris sp. nov., Geomonas paludis sp. nov. and Geomonas limicola sp. nov., isolated from terrestrial environments, and emended description of the genus Geomonas.</title>
        <authorList>
            <person name="Itoh H."/>
            <person name="Xu Z."/>
            <person name="Masuda Y."/>
            <person name="Ushijima N."/>
            <person name="Hayakawa C."/>
            <person name="Shiratori Y."/>
            <person name="Senoo K."/>
        </authorList>
    </citation>
    <scope>NUCLEOTIDE SEQUENCE</scope>
    <source>
        <strain evidence="3">Red736</strain>
    </source>
</reference>
<evidence type="ECO:0000256" key="1">
    <source>
        <dbReference type="ARBA" id="ARBA00022553"/>
    </source>
</evidence>
<dbReference type="PANTHER" id="PTHR43547:SF2">
    <property type="entry name" value="HYBRID SIGNAL TRANSDUCTION HISTIDINE KINASE C"/>
    <property type="match status" value="1"/>
</dbReference>
<name>A0A6V8MZ18_9BACT</name>
<evidence type="ECO:0000313" key="5">
    <source>
        <dbReference type="Proteomes" id="UP000568888"/>
    </source>
</evidence>
<evidence type="ECO:0000313" key="6">
    <source>
        <dbReference type="Proteomes" id="UP000831485"/>
    </source>
</evidence>
<keyword evidence="1" id="KW-0597">Phosphoprotein</keyword>
<protein>
    <submittedName>
        <fullName evidence="3">Sensor histidine kinase</fullName>
    </submittedName>
</protein>
<dbReference type="EMBL" id="CP096574">
    <property type="protein sequence ID" value="UPU35154.1"/>
    <property type="molecule type" value="Genomic_DNA"/>
</dbReference>
<feature type="domain" description="Histidine kinase" evidence="2">
    <location>
        <begin position="167"/>
        <end position="373"/>
    </location>
</feature>
<dbReference type="Gene3D" id="3.30.565.10">
    <property type="entry name" value="Histidine kinase-like ATPase, C-terminal domain"/>
    <property type="match status" value="1"/>
</dbReference>
<dbReference type="Pfam" id="PF02518">
    <property type="entry name" value="HATPase_c"/>
    <property type="match status" value="1"/>
</dbReference>
<sequence length="373" mass="41026">MDTHFAPAERATDDQLQQEIVKVTTSAVVQELLHSIGGLIAVLDEHRQVVGLNDSFLKTLGIDDPGPVLGLRLGEVLGCVHSKDEPHGCGTTRYCSTCGAVIAMVAALKGEGPVEELCSLSTSKGDMTAEYAIMVRASTLKLEGQTFILLFLHDVTVEHLRAALERTFFHDMGNMFTGLLGASQYLVREDKSEMAAMIHRAALRLHKELEIQRCLFKNDFLEYRPSRDDTTAGELLAELKGIFAKHDAATDKAMILPDSLPLLSVKTDKSLALRVMSNMVLNALEATEEHGEVKLWFEQEPDALQFCVWNEKAIPDDVQCRIFQRSFSTKEGAGRGVGTFSMQLIGEKLLGGKVSFSSSTTQGTLFKFQIPVH</sequence>
<gene>
    <name evidence="3" type="ORF">GMPD_33950</name>
    <name evidence="4" type="ORF">M1B72_17105</name>
</gene>
<accession>A0A6V8MZ18</accession>
<evidence type="ECO:0000313" key="4">
    <source>
        <dbReference type="EMBL" id="UPU35154.1"/>
    </source>
</evidence>
<dbReference type="SUPFAM" id="SSF55874">
    <property type="entry name" value="ATPase domain of HSP90 chaperone/DNA topoisomerase II/histidine kinase"/>
    <property type="match status" value="1"/>
</dbReference>
<dbReference type="PROSITE" id="PS50109">
    <property type="entry name" value="HIS_KIN"/>
    <property type="match status" value="1"/>
</dbReference>
<keyword evidence="6" id="KW-1185">Reference proteome</keyword>
<reference evidence="4" key="3">
    <citation type="submission" date="2022-04" db="EMBL/GenBank/DDBJ databases">
        <authorList>
            <person name="Liu G."/>
        </authorList>
    </citation>
    <scope>NUCLEOTIDE SEQUENCE</scope>
    <source>
        <strain evidence="4">RG22</strain>
    </source>
</reference>
<reference evidence="5" key="1">
    <citation type="submission" date="2020-06" db="EMBL/GenBank/DDBJ databases">
        <title>Draft genomic sequecing of Geomonas sp. Red736.</title>
        <authorList>
            <person name="Itoh H."/>
            <person name="Xu Z.X."/>
            <person name="Ushijima N."/>
            <person name="Masuda Y."/>
            <person name="Shiratori Y."/>
            <person name="Senoo K."/>
        </authorList>
    </citation>
    <scope>NUCLEOTIDE SEQUENCE [LARGE SCALE GENOMIC DNA]</scope>
    <source>
        <strain evidence="5">Red736</strain>
    </source>
</reference>
<keyword evidence="3" id="KW-0418">Kinase</keyword>
<dbReference type="Proteomes" id="UP000568888">
    <property type="component" value="Unassembled WGS sequence"/>
</dbReference>
<evidence type="ECO:0000313" key="3">
    <source>
        <dbReference type="EMBL" id="GFO65476.1"/>
    </source>
</evidence>
<keyword evidence="3" id="KW-0808">Transferase</keyword>
<dbReference type="Proteomes" id="UP000831485">
    <property type="component" value="Chromosome"/>
</dbReference>
<proteinExistence type="predicted"/>
<dbReference type="GO" id="GO:0000155">
    <property type="term" value="F:phosphorelay sensor kinase activity"/>
    <property type="evidence" value="ECO:0007669"/>
    <property type="project" value="TreeGrafter"/>
</dbReference>
<dbReference type="EMBL" id="BLXY01000009">
    <property type="protein sequence ID" value="GFO65476.1"/>
    <property type="molecule type" value="Genomic_DNA"/>
</dbReference>
<dbReference type="InterPro" id="IPR036890">
    <property type="entry name" value="HATPase_C_sf"/>
</dbReference>
<dbReference type="InterPro" id="IPR005467">
    <property type="entry name" value="His_kinase_dom"/>
</dbReference>